<comment type="similarity">
    <text evidence="1">Belongs to the HipA Ser/Thr kinase family.</text>
</comment>
<gene>
    <name evidence="6" type="ORF">ACFPN2_20815</name>
</gene>
<dbReference type="RefSeq" id="WP_380599996.1">
    <property type="nucleotide sequence ID" value="NZ_JBHSDU010000003.1"/>
</dbReference>
<dbReference type="Pfam" id="PF07804">
    <property type="entry name" value="HipA_C"/>
    <property type="match status" value="1"/>
</dbReference>
<keyword evidence="2" id="KW-0808">Transferase</keyword>
<accession>A0ABV8SVL9</accession>
<dbReference type="PANTHER" id="PTHR37419">
    <property type="entry name" value="SERINE/THREONINE-PROTEIN KINASE TOXIN HIPA"/>
    <property type="match status" value="1"/>
</dbReference>
<keyword evidence="3" id="KW-0418">Kinase</keyword>
<dbReference type="Pfam" id="PF13657">
    <property type="entry name" value="Couple_hipA"/>
    <property type="match status" value="1"/>
</dbReference>
<sequence length="432" mass="48225">MARVRLNVFLNARLVGQLSKETSGASDFRYDKSWLRWEHTFPISLSLPLRTDNYGGETVNAVFDNLIPDSMDIRRRIAERVGAHSADAFDLLSAIGRDCVGALQFLQEDQEPAPAGTVDGERITPLRIAKLLTDLGSTPLGLSTDDTFRISIAGAQEKTALLRWNNRWHLPRGSTATTHIIKPQIGVLKNGLDLSRSVENEYLCMQLAAAADLPAAKTAIADFAGQRALVVERFDRQWTKDDRLLRLPQEDLCQALSVPPTRKYQSEGGPGIHRILQLLKSSDRPGEDQLLFLKAQIFFWLLGATDGHAKNFSIFLYPGGGFRLTPLYDILSLQPNYAAQQVKRNRMKLAMSVGDSRHYVLHTIQPRHFIQSAAQAGVSRRIVERAMDELQERVPVAMAEVAAKLPSDFPRSLRKSIFSGIEERLKTMAARS</sequence>
<protein>
    <submittedName>
        <fullName evidence="6">Type II toxin-antitoxin system HipA family toxin</fullName>
    </submittedName>
</protein>
<feature type="domain" description="HipA N-terminal subdomain 1" evidence="5">
    <location>
        <begin position="6"/>
        <end position="105"/>
    </location>
</feature>
<feature type="domain" description="HipA-like C-terminal" evidence="4">
    <location>
        <begin position="150"/>
        <end position="395"/>
    </location>
</feature>
<dbReference type="EMBL" id="JBHSDU010000003">
    <property type="protein sequence ID" value="MFC4311556.1"/>
    <property type="molecule type" value="Genomic_DNA"/>
</dbReference>
<dbReference type="InterPro" id="IPR017508">
    <property type="entry name" value="HipA_N1"/>
</dbReference>
<dbReference type="InterPro" id="IPR012893">
    <property type="entry name" value="HipA-like_C"/>
</dbReference>
<organism evidence="6 7">
    <name type="scientific">Steroidobacter flavus</name>
    <dbReference type="NCBI Taxonomy" id="1842136"/>
    <lineage>
        <taxon>Bacteria</taxon>
        <taxon>Pseudomonadati</taxon>
        <taxon>Pseudomonadota</taxon>
        <taxon>Gammaproteobacteria</taxon>
        <taxon>Steroidobacterales</taxon>
        <taxon>Steroidobacteraceae</taxon>
        <taxon>Steroidobacter</taxon>
    </lineage>
</organism>
<dbReference type="NCBIfam" id="TIGR03071">
    <property type="entry name" value="couple_hipA"/>
    <property type="match status" value="1"/>
</dbReference>
<dbReference type="CDD" id="cd17808">
    <property type="entry name" value="HipA_Ec_like"/>
    <property type="match status" value="1"/>
</dbReference>
<evidence type="ECO:0000256" key="3">
    <source>
        <dbReference type="ARBA" id="ARBA00022777"/>
    </source>
</evidence>
<evidence type="ECO:0000259" key="4">
    <source>
        <dbReference type="Pfam" id="PF07804"/>
    </source>
</evidence>
<dbReference type="InterPro" id="IPR052028">
    <property type="entry name" value="HipA_Ser/Thr_kinase"/>
</dbReference>
<keyword evidence="7" id="KW-1185">Reference proteome</keyword>
<evidence type="ECO:0000259" key="5">
    <source>
        <dbReference type="Pfam" id="PF13657"/>
    </source>
</evidence>
<evidence type="ECO:0000313" key="7">
    <source>
        <dbReference type="Proteomes" id="UP001595904"/>
    </source>
</evidence>
<proteinExistence type="inferred from homology"/>
<comment type="caution">
    <text evidence="6">The sequence shown here is derived from an EMBL/GenBank/DDBJ whole genome shotgun (WGS) entry which is preliminary data.</text>
</comment>
<evidence type="ECO:0000313" key="6">
    <source>
        <dbReference type="EMBL" id="MFC4311556.1"/>
    </source>
</evidence>
<evidence type="ECO:0000256" key="2">
    <source>
        <dbReference type="ARBA" id="ARBA00022679"/>
    </source>
</evidence>
<reference evidence="7" key="1">
    <citation type="journal article" date="2019" name="Int. J. Syst. Evol. Microbiol.">
        <title>The Global Catalogue of Microorganisms (GCM) 10K type strain sequencing project: providing services to taxonomists for standard genome sequencing and annotation.</title>
        <authorList>
            <consortium name="The Broad Institute Genomics Platform"/>
            <consortium name="The Broad Institute Genome Sequencing Center for Infectious Disease"/>
            <person name="Wu L."/>
            <person name="Ma J."/>
        </authorList>
    </citation>
    <scope>NUCLEOTIDE SEQUENCE [LARGE SCALE GENOMIC DNA]</scope>
    <source>
        <strain evidence="7">CGMCC 1.10759</strain>
    </source>
</reference>
<dbReference type="PANTHER" id="PTHR37419:SF1">
    <property type="entry name" value="SERINE_THREONINE-PROTEIN KINASE TOXIN HIPA"/>
    <property type="match status" value="1"/>
</dbReference>
<evidence type="ECO:0000256" key="1">
    <source>
        <dbReference type="ARBA" id="ARBA00010164"/>
    </source>
</evidence>
<name>A0ABV8SVL9_9GAMM</name>
<dbReference type="Proteomes" id="UP001595904">
    <property type="component" value="Unassembled WGS sequence"/>
</dbReference>